<feature type="domain" description="DUF1868" evidence="1">
    <location>
        <begin position="30"/>
        <end position="139"/>
    </location>
</feature>
<evidence type="ECO:0000259" key="1">
    <source>
        <dbReference type="Pfam" id="PF08975"/>
    </source>
</evidence>
<accession>A0A318PU88</accession>
<dbReference type="Proteomes" id="UP000248301">
    <property type="component" value="Unassembled WGS sequence"/>
</dbReference>
<dbReference type="Pfam" id="PF08975">
    <property type="entry name" value="2H-phosphodiest"/>
    <property type="match status" value="1"/>
</dbReference>
<dbReference type="InterPro" id="IPR009097">
    <property type="entry name" value="Cyclic_Pdiesterase"/>
</dbReference>
<proteinExistence type="predicted"/>
<protein>
    <recommendedName>
        <fullName evidence="1">DUF1868 domain-containing protein</fullName>
    </recommendedName>
</protein>
<evidence type="ECO:0000313" key="2">
    <source>
        <dbReference type="EMBL" id="PYD62748.1"/>
    </source>
</evidence>
<dbReference type="EMBL" id="NKUF01000024">
    <property type="protein sequence ID" value="PYD62748.1"/>
    <property type="molecule type" value="Genomic_DNA"/>
</dbReference>
<gene>
    <name evidence="2" type="ORF">CFR72_10935</name>
</gene>
<dbReference type="Gene3D" id="3.90.1140.10">
    <property type="entry name" value="Cyclic phosphodiesterase"/>
    <property type="match status" value="1"/>
</dbReference>
<dbReference type="InterPro" id="IPR015069">
    <property type="entry name" value="2H-PEstase_DUF1868"/>
</dbReference>
<organism evidence="2 3">
    <name type="scientific">Gluconacetobacter entanii</name>
    <dbReference type="NCBI Taxonomy" id="108528"/>
    <lineage>
        <taxon>Bacteria</taxon>
        <taxon>Pseudomonadati</taxon>
        <taxon>Pseudomonadota</taxon>
        <taxon>Alphaproteobacteria</taxon>
        <taxon>Acetobacterales</taxon>
        <taxon>Acetobacteraceae</taxon>
        <taxon>Gluconacetobacter</taxon>
    </lineage>
</organism>
<name>A0A318PU88_9PROT</name>
<dbReference type="SUPFAM" id="SSF55144">
    <property type="entry name" value="LigT-like"/>
    <property type="match status" value="1"/>
</dbReference>
<reference evidence="2 3" key="1">
    <citation type="submission" date="2017-07" db="EMBL/GenBank/DDBJ databases">
        <title>A draft genome sequence of Gluconacetobacter entanii LTH 4560.</title>
        <authorList>
            <person name="Skraban J."/>
            <person name="Cleenwerck I."/>
            <person name="Vandamme P."/>
            <person name="Trcek J."/>
        </authorList>
    </citation>
    <scope>NUCLEOTIDE SEQUENCE [LARGE SCALE GENOMIC DNA]</scope>
    <source>
        <strain evidence="2 3">LTH 4560</strain>
    </source>
</reference>
<evidence type="ECO:0000313" key="3">
    <source>
        <dbReference type="Proteomes" id="UP000248301"/>
    </source>
</evidence>
<comment type="caution">
    <text evidence="2">The sequence shown here is derived from an EMBL/GenBank/DDBJ whole genome shotgun (WGS) entry which is preliminary data.</text>
</comment>
<dbReference type="OrthoDB" id="151828at2"/>
<dbReference type="AlphaFoldDB" id="A0A318PU88"/>
<dbReference type="RefSeq" id="WP_110913991.1">
    <property type="nucleotide sequence ID" value="NZ_NKUF01000024.1"/>
</dbReference>
<sequence length="253" mass="29288">MMRNQAQTFRLPEIRDKRPKVATLLLNQNKFYPDGRPRPYAGNTIICHLPQQGEQSSFFNVLLDMYRDVLAQGFSGKLALLPPSSYHMTVLDGLNDGLRTRPSWPEALARTAPMPSCDQWVKDRLGTFHYGLDLPIRMRPARPDPSYDGKIPHIRLEPADHVQERMLAGLRHALAAHMGMKEPRPGSYVFHTTLAYQVRSFADHEAAEFTRFMMQWQDVMNRTMPEIRLGAPELCFFSDMYAYHRQFFHHMIA</sequence>